<feature type="domain" description="CRAL/TRIO N-terminal" evidence="1">
    <location>
        <begin position="53"/>
        <end position="78"/>
    </location>
</feature>
<reference evidence="2" key="2">
    <citation type="submission" date="2021-09" db="EMBL/GenBank/DDBJ databases">
        <authorList>
            <person name="Jia N."/>
            <person name="Wang J."/>
            <person name="Shi W."/>
            <person name="Du L."/>
            <person name="Sun Y."/>
            <person name="Zhan W."/>
            <person name="Jiang J."/>
            <person name="Wang Q."/>
            <person name="Zhang B."/>
            <person name="Ji P."/>
            <person name="Sakyi L.B."/>
            <person name="Cui X."/>
            <person name="Yuan T."/>
            <person name="Jiang B."/>
            <person name="Yang W."/>
            <person name="Lam T.T.-Y."/>
            <person name="Chang Q."/>
            <person name="Ding S."/>
            <person name="Wang X."/>
            <person name="Zhu J."/>
            <person name="Ruan X."/>
            <person name="Zhao L."/>
            <person name="Wei J."/>
            <person name="Que T."/>
            <person name="Du C."/>
            <person name="Cheng J."/>
            <person name="Dai P."/>
            <person name="Han X."/>
            <person name="Huang E."/>
            <person name="Gao Y."/>
            <person name="Liu J."/>
            <person name="Shao H."/>
            <person name="Ye R."/>
            <person name="Li L."/>
            <person name="Wei W."/>
            <person name="Wang X."/>
            <person name="Wang C."/>
            <person name="Huo Q."/>
            <person name="Li W."/>
            <person name="Guo W."/>
            <person name="Chen H."/>
            <person name="Chen S."/>
            <person name="Zhou L."/>
            <person name="Zhou L."/>
            <person name="Ni X."/>
            <person name="Tian J."/>
            <person name="Zhou Y."/>
            <person name="Sheng Y."/>
            <person name="Liu T."/>
            <person name="Pan Y."/>
            <person name="Xia L."/>
            <person name="Li J."/>
            <person name="Zhao F."/>
            <person name="Cao W."/>
        </authorList>
    </citation>
    <scope>NUCLEOTIDE SEQUENCE</scope>
    <source>
        <strain evidence="2">Rmic-2018</strain>
        <tissue evidence="2">Larvae</tissue>
    </source>
</reference>
<dbReference type="GO" id="GO:0016020">
    <property type="term" value="C:membrane"/>
    <property type="evidence" value="ECO:0007669"/>
    <property type="project" value="TreeGrafter"/>
</dbReference>
<dbReference type="PANTHER" id="PTHR10174">
    <property type="entry name" value="ALPHA-TOCOPHEROL TRANSFER PROTEIN-RELATED"/>
    <property type="match status" value="1"/>
</dbReference>
<dbReference type="InterPro" id="IPR011074">
    <property type="entry name" value="CRAL/TRIO_N_dom"/>
</dbReference>
<dbReference type="EMBL" id="JABSTU010000007">
    <property type="protein sequence ID" value="KAH8026033.1"/>
    <property type="molecule type" value="Genomic_DNA"/>
</dbReference>
<evidence type="ECO:0000313" key="3">
    <source>
        <dbReference type="Proteomes" id="UP000821866"/>
    </source>
</evidence>
<dbReference type="CDD" id="cd00170">
    <property type="entry name" value="SEC14"/>
    <property type="match status" value="1"/>
</dbReference>
<evidence type="ECO:0000259" key="1">
    <source>
        <dbReference type="SMART" id="SM01100"/>
    </source>
</evidence>
<evidence type="ECO:0000313" key="2">
    <source>
        <dbReference type="EMBL" id="KAH8026033.1"/>
    </source>
</evidence>
<dbReference type="SUPFAM" id="SSF46938">
    <property type="entry name" value="CRAL/TRIO N-terminal domain"/>
    <property type="match status" value="1"/>
</dbReference>
<dbReference type="InterPro" id="IPR001251">
    <property type="entry name" value="CRAL-TRIO_dom"/>
</dbReference>
<protein>
    <recommendedName>
        <fullName evidence="1">CRAL/TRIO N-terminal domain-containing protein</fullName>
    </recommendedName>
</protein>
<dbReference type="SUPFAM" id="SSF52087">
    <property type="entry name" value="CRAL/TRIO domain"/>
    <property type="match status" value="1"/>
</dbReference>
<dbReference type="InterPro" id="IPR036273">
    <property type="entry name" value="CRAL/TRIO_N_dom_sf"/>
</dbReference>
<dbReference type="Pfam" id="PF00650">
    <property type="entry name" value="CRAL_TRIO"/>
    <property type="match status" value="1"/>
</dbReference>
<organism evidence="2 3">
    <name type="scientific">Rhipicephalus microplus</name>
    <name type="common">Cattle tick</name>
    <name type="synonym">Boophilus microplus</name>
    <dbReference type="NCBI Taxonomy" id="6941"/>
    <lineage>
        <taxon>Eukaryota</taxon>
        <taxon>Metazoa</taxon>
        <taxon>Ecdysozoa</taxon>
        <taxon>Arthropoda</taxon>
        <taxon>Chelicerata</taxon>
        <taxon>Arachnida</taxon>
        <taxon>Acari</taxon>
        <taxon>Parasitiformes</taxon>
        <taxon>Ixodida</taxon>
        <taxon>Ixodoidea</taxon>
        <taxon>Ixodidae</taxon>
        <taxon>Rhipicephalinae</taxon>
        <taxon>Rhipicephalus</taxon>
        <taxon>Boophilus</taxon>
    </lineage>
</organism>
<dbReference type="Gene3D" id="1.20.5.1200">
    <property type="entry name" value="Alpha-tocopherol transfer"/>
    <property type="match status" value="1"/>
</dbReference>
<dbReference type="GO" id="GO:1902936">
    <property type="term" value="F:phosphatidylinositol bisphosphate binding"/>
    <property type="evidence" value="ECO:0007669"/>
    <property type="project" value="TreeGrafter"/>
</dbReference>
<comment type="caution">
    <text evidence="2">The sequence shown here is derived from an EMBL/GenBank/DDBJ whole genome shotgun (WGS) entry which is preliminary data.</text>
</comment>
<dbReference type="Gene3D" id="3.40.525.10">
    <property type="entry name" value="CRAL-TRIO lipid binding domain"/>
    <property type="match status" value="1"/>
</dbReference>
<keyword evidence="3" id="KW-1185">Reference proteome</keyword>
<accession>A0A9J6DVV1</accession>
<dbReference type="AlphaFoldDB" id="A0A9J6DVV1"/>
<gene>
    <name evidence="2" type="ORF">HPB51_015382</name>
</gene>
<dbReference type="InterPro" id="IPR036865">
    <property type="entry name" value="CRAL-TRIO_dom_sf"/>
</dbReference>
<dbReference type="VEuPathDB" id="VectorBase:LOC119169543"/>
<dbReference type="SMART" id="SM01100">
    <property type="entry name" value="CRAL_TRIO_N"/>
    <property type="match status" value="1"/>
</dbReference>
<name>A0A9J6DVV1_RHIMP</name>
<dbReference type="Proteomes" id="UP000821866">
    <property type="component" value="Unassembled WGS sequence"/>
</dbReference>
<reference evidence="2" key="1">
    <citation type="journal article" date="2020" name="Cell">
        <title>Large-Scale Comparative Analyses of Tick Genomes Elucidate Their Genetic Diversity and Vector Capacities.</title>
        <authorList>
            <consortium name="Tick Genome and Microbiome Consortium (TIGMIC)"/>
            <person name="Jia N."/>
            <person name="Wang J."/>
            <person name="Shi W."/>
            <person name="Du L."/>
            <person name="Sun Y."/>
            <person name="Zhan W."/>
            <person name="Jiang J.F."/>
            <person name="Wang Q."/>
            <person name="Zhang B."/>
            <person name="Ji P."/>
            <person name="Bell-Sakyi L."/>
            <person name="Cui X.M."/>
            <person name="Yuan T.T."/>
            <person name="Jiang B.G."/>
            <person name="Yang W.F."/>
            <person name="Lam T.T."/>
            <person name="Chang Q.C."/>
            <person name="Ding S.J."/>
            <person name="Wang X.J."/>
            <person name="Zhu J.G."/>
            <person name="Ruan X.D."/>
            <person name="Zhao L."/>
            <person name="Wei J.T."/>
            <person name="Ye R.Z."/>
            <person name="Que T.C."/>
            <person name="Du C.H."/>
            <person name="Zhou Y.H."/>
            <person name="Cheng J.X."/>
            <person name="Dai P.F."/>
            <person name="Guo W.B."/>
            <person name="Han X.H."/>
            <person name="Huang E.J."/>
            <person name="Li L.F."/>
            <person name="Wei W."/>
            <person name="Gao Y.C."/>
            <person name="Liu J.Z."/>
            <person name="Shao H.Z."/>
            <person name="Wang X."/>
            <person name="Wang C.C."/>
            <person name="Yang T.C."/>
            <person name="Huo Q.B."/>
            <person name="Li W."/>
            <person name="Chen H.Y."/>
            <person name="Chen S.E."/>
            <person name="Zhou L.G."/>
            <person name="Ni X.B."/>
            <person name="Tian J.H."/>
            <person name="Sheng Y."/>
            <person name="Liu T."/>
            <person name="Pan Y.S."/>
            <person name="Xia L.Y."/>
            <person name="Li J."/>
            <person name="Zhao F."/>
            <person name="Cao W.C."/>
        </authorList>
    </citation>
    <scope>NUCLEOTIDE SEQUENCE</scope>
    <source>
        <strain evidence="2">Rmic-2018</strain>
    </source>
</reference>
<sequence length="275" mass="31605">MSGVKPEPIASLLDSPEDVARKELGETLEVRQKALNELRQLISDEPSLRCPTDDAFLLKFLRVRKYDTQAAFKSVKKYFKFRTYHPEMFKDLAPSKIPFDAVCRTHRLITVSRHRDPMGRIAVMLKTGAWSNEICTLNDFFRVAFVLCDHFLLREDSVLNGLVVVLDVKGIGLYHLTHYTPSVIGTLISYVQFRFFGYEPNGLHELVPDDVIPEEHGGTNERYNYDRLERELESEEGYFQQLGSYGYGDTPAKTEVESNDSLSEEIQLSEEYVHL</sequence>
<proteinExistence type="predicted"/>
<dbReference type="PANTHER" id="PTHR10174:SF130">
    <property type="entry name" value="ALPHA-TOCOPHEROL TRANSFER PROTEIN-LIKE"/>
    <property type="match status" value="1"/>
</dbReference>
<dbReference type="Gene3D" id="1.10.8.20">
    <property type="entry name" value="N-terminal domain of phosphatidylinositol transfer protein sec14p"/>
    <property type="match status" value="1"/>
</dbReference>